<sequence>MTIEVLSADLIERYLCTRGSRYFRGQHDGEYFYVANTRPRRLHVHLGISRWHRDEFTIQVTPGCFFPAAVETDLARLAECWNEQHDDVVVTVRGSSDPQRVGVVARNSRKIRESVDFDDFAIFVDHTIAAAIEFFAELAPGTDCPVVAAPLVLDAG</sequence>
<dbReference type="STRING" id="1841860.GCA_900157375_02244"/>
<dbReference type="AlphaFoldDB" id="A0A2U3NSD5"/>
<name>A0A2U3NSD5_9MYCO</name>
<dbReference type="RefSeq" id="WP_077087627.1">
    <property type="nucleotide sequence ID" value="NZ_LT721901.1"/>
</dbReference>
<accession>A0A2U3NSD5</accession>
<proteinExistence type="predicted"/>
<organism evidence="1 2">
    <name type="scientific">Mycobacterium rhizamassiliense</name>
    <dbReference type="NCBI Taxonomy" id="1841860"/>
    <lineage>
        <taxon>Bacteria</taxon>
        <taxon>Bacillati</taxon>
        <taxon>Actinomycetota</taxon>
        <taxon>Actinomycetes</taxon>
        <taxon>Mycobacteriales</taxon>
        <taxon>Mycobacteriaceae</taxon>
        <taxon>Mycobacterium</taxon>
    </lineage>
</organism>
<evidence type="ECO:0000313" key="2">
    <source>
        <dbReference type="Proteomes" id="UP000240988"/>
    </source>
</evidence>
<keyword evidence="2" id="KW-1185">Reference proteome</keyword>
<dbReference type="OrthoDB" id="4739093at2"/>
<evidence type="ECO:0000313" key="1">
    <source>
        <dbReference type="EMBL" id="SPM34426.1"/>
    </source>
</evidence>
<dbReference type="EMBL" id="FUFA01000004">
    <property type="protein sequence ID" value="SPM34426.1"/>
    <property type="molecule type" value="Genomic_DNA"/>
</dbReference>
<dbReference type="Proteomes" id="UP000240988">
    <property type="component" value="Unassembled WGS sequence"/>
</dbReference>
<protein>
    <submittedName>
        <fullName evidence="1">Uncharacterized protein</fullName>
    </submittedName>
</protein>
<reference evidence="1 2" key="1">
    <citation type="submission" date="2017-01" db="EMBL/GenBank/DDBJ databases">
        <authorList>
            <consortium name="Urmite Genomes"/>
        </authorList>
    </citation>
    <scope>NUCLEOTIDE SEQUENCE [LARGE SCALE GENOMIC DNA]</scope>
    <source>
        <strain evidence="1 2">AB57</strain>
    </source>
</reference>
<gene>
    <name evidence="1" type="ORF">MRAB57_2241</name>
</gene>